<accession>A0A9P4IWD2</accession>
<feature type="chain" id="PRO_5040393162" description="Secreted protein" evidence="1">
    <location>
        <begin position="25"/>
        <end position="185"/>
    </location>
</feature>
<proteinExistence type="predicted"/>
<reference evidence="2" key="1">
    <citation type="journal article" date="2020" name="Stud. Mycol.">
        <title>101 Dothideomycetes genomes: a test case for predicting lifestyles and emergence of pathogens.</title>
        <authorList>
            <person name="Haridas S."/>
            <person name="Albert R."/>
            <person name="Binder M."/>
            <person name="Bloem J."/>
            <person name="Labutti K."/>
            <person name="Salamov A."/>
            <person name="Andreopoulos B."/>
            <person name="Baker S."/>
            <person name="Barry K."/>
            <person name="Bills G."/>
            <person name="Bluhm B."/>
            <person name="Cannon C."/>
            <person name="Castanera R."/>
            <person name="Culley D."/>
            <person name="Daum C."/>
            <person name="Ezra D."/>
            <person name="Gonzalez J."/>
            <person name="Henrissat B."/>
            <person name="Kuo A."/>
            <person name="Liang C."/>
            <person name="Lipzen A."/>
            <person name="Lutzoni F."/>
            <person name="Magnuson J."/>
            <person name="Mondo S."/>
            <person name="Nolan M."/>
            <person name="Ohm R."/>
            <person name="Pangilinan J."/>
            <person name="Park H.-J."/>
            <person name="Ramirez L."/>
            <person name="Alfaro M."/>
            <person name="Sun H."/>
            <person name="Tritt A."/>
            <person name="Yoshinaga Y."/>
            <person name="Zwiers L.-H."/>
            <person name="Turgeon B."/>
            <person name="Goodwin S."/>
            <person name="Spatafora J."/>
            <person name="Crous P."/>
            <person name="Grigoriev I."/>
        </authorList>
    </citation>
    <scope>NUCLEOTIDE SEQUENCE</scope>
    <source>
        <strain evidence="2">CBS 260.36</strain>
    </source>
</reference>
<feature type="signal peptide" evidence="1">
    <location>
        <begin position="1"/>
        <end position="24"/>
    </location>
</feature>
<keyword evidence="1" id="KW-0732">Signal</keyword>
<organism evidence="2 3">
    <name type="scientific">Myriangium duriaei CBS 260.36</name>
    <dbReference type="NCBI Taxonomy" id="1168546"/>
    <lineage>
        <taxon>Eukaryota</taxon>
        <taxon>Fungi</taxon>
        <taxon>Dikarya</taxon>
        <taxon>Ascomycota</taxon>
        <taxon>Pezizomycotina</taxon>
        <taxon>Dothideomycetes</taxon>
        <taxon>Dothideomycetidae</taxon>
        <taxon>Myriangiales</taxon>
        <taxon>Myriangiaceae</taxon>
        <taxon>Myriangium</taxon>
    </lineage>
</organism>
<gene>
    <name evidence="2" type="ORF">K461DRAFT_33303</name>
</gene>
<comment type="caution">
    <text evidence="2">The sequence shown here is derived from an EMBL/GenBank/DDBJ whole genome shotgun (WGS) entry which is preliminary data.</text>
</comment>
<dbReference type="EMBL" id="ML996090">
    <property type="protein sequence ID" value="KAF2149751.1"/>
    <property type="molecule type" value="Genomic_DNA"/>
</dbReference>
<evidence type="ECO:0008006" key="4">
    <source>
        <dbReference type="Google" id="ProtNLM"/>
    </source>
</evidence>
<evidence type="ECO:0000313" key="3">
    <source>
        <dbReference type="Proteomes" id="UP000799439"/>
    </source>
</evidence>
<dbReference type="AlphaFoldDB" id="A0A9P4IWD2"/>
<sequence>MASCTLTSPAAFSWLACLSKQLHAVQQQDWRRDCTETTSTAYIHASLLNSLPPSGRISETRSYMHRRCEKHRQTETETRGSPQHRWSGIMESDAEVHGEIRGRARLIFFLSGNRRDMQEQRTRLMARAPVHEGSPQRLMIPVRSKCVSEQALQRKSVDRPPILRAAMMYGGSTRSLHNVRASHTF</sequence>
<evidence type="ECO:0000256" key="1">
    <source>
        <dbReference type="SAM" id="SignalP"/>
    </source>
</evidence>
<name>A0A9P4IWD2_9PEZI</name>
<protein>
    <recommendedName>
        <fullName evidence="4">Secreted protein</fullName>
    </recommendedName>
</protein>
<dbReference type="Proteomes" id="UP000799439">
    <property type="component" value="Unassembled WGS sequence"/>
</dbReference>
<evidence type="ECO:0000313" key="2">
    <source>
        <dbReference type="EMBL" id="KAF2149751.1"/>
    </source>
</evidence>
<keyword evidence="3" id="KW-1185">Reference proteome</keyword>